<dbReference type="AlphaFoldDB" id="A0AAV0IDM3"/>
<feature type="non-terminal residue" evidence="2">
    <location>
        <position position="1"/>
    </location>
</feature>
<keyword evidence="1" id="KW-0472">Membrane</keyword>
<evidence type="ECO:0000313" key="3">
    <source>
        <dbReference type="Proteomes" id="UP001154282"/>
    </source>
</evidence>
<feature type="transmembrane region" description="Helical" evidence="1">
    <location>
        <begin position="20"/>
        <end position="42"/>
    </location>
</feature>
<keyword evidence="1" id="KW-1133">Transmembrane helix</keyword>
<name>A0AAV0IDM3_9ROSI</name>
<proteinExistence type="predicted"/>
<keyword evidence="1" id="KW-0812">Transmembrane</keyword>
<keyword evidence="3" id="KW-1185">Reference proteome</keyword>
<protein>
    <submittedName>
        <fullName evidence="2">Uncharacterized protein</fullName>
    </submittedName>
</protein>
<dbReference type="EMBL" id="CAMGYJ010000003">
    <property type="protein sequence ID" value="CAI0395695.1"/>
    <property type="molecule type" value="Genomic_DNA"/>
</dbReference>
<gene>
    <name evidence="2" type="ORF">LITE_LOCUS8807</name>
</gene>
<accession>A0AAV0IDM3</accession>
<evidence type="ECO:0000256" key="1">
    <source>
        <dbReference type="SAM" id="Phobius"/>
    </source>
</evidence>
<dbReference type="Proteomes" id="UP001154282">
    <property type="component" value="Unassembled WGS sequence"/>
</dbReference>
<organism evidence="2 3">
    <name type="scientific">Linum tenue</name>
    <dbReference type="NCBI Taxonomy" id="586396"/>
    <lineage>
        <taxon>Eukaryota</taxon>
        <taxon>Viridiplantae</taxon>
        <taxon>Streptophyta</taxon>
        <taxon>Embryophyta</taxon>
        <taxon>Tracheophyta</taxon>
        <taxon>Spermatophyta</taxon>
        <taxon>Magnoliopsida</taxon>
        <taxon>eudicotyledons</taxon>
        <taxon>Gunneridae</taxon>
        <taxon>Pentapetalae</taxon>
        <taxon>rosids</taxon>
        <taxon>fabids</taxon>
        <taxon>Malpighiales</taxon>
        <taxon>Linaceae</taxon>
        <taxon>Linum</taxon>
    </lineage>
</organism>
<reference evidence="2" key="1">
    <citation type="submission" date="2022-08" db="EMBL/GenBank/DDBJ databases">
        <authorList>
            <person name="Gutierrez-Valencia J."/>
        </authorList>
    </citation>
    <scope>NUCLEOTIDE SEQUENCE</scope>
</reference>
<evidence type="ECO:0000313" key="2">
    <source>
        <dbReference type="EMBL" id="CAI0395695.1"/>
    </source>
</evidence>
<sequence length="83" mass="9394">NPSRTFFLSSLFSSRSIFPFLFLAASSFLLPFYPLGLSSFLLPGYERNDQKSNYPEKGVTWWPRVLTAVKGSSARQVRRGRSG</sequence>
<comment type="caution">
    <text evidence="2">The sequence shown here is derived from an EMBL/GenBank/DDBJ whole genome shotgun (WGS) entry which is preliminary data.</text>
</comment>